<feature type="compositionally biased region" description="Polar residues" evidence="1">
    <location>
        <begin position="117"/>
        <end position="132"/>
    </location>
</feature>
<feature type="region of interest" description="Disordered" evidence="1">
    <location>
        <begin position="227"/>
        <end position="305"/>
    </location>
</feature>
<evidence type="ECO:0000313" key="3">
    <source>
        <dbReference type="Proteomes" id="UP001153069"/>
    </source>
</evidence>
<feature type="compositionally biased region" description="Low complexity" evidence="1">
    <location>
        <begin position="143"/>
        <end position="155"/>
    </location>
</feature>
<sequence>MTGPITESPPKQQGNHDVPKAKDLMTACSSSSIPSHQAPTSRAQPSMPSNPRRINRRKHLRKGGRNKSSRSFRSKNSYSGGSTLFHVDEDGSYADDQSKFAYSEVGADEPPKRRPSFGTSSLGDASIYTSLTNDDENNDQDDVNNNNEENAVNAVPPEQEHDVCCTDANGNPIFFDHHEDDDDTEADYDEVMSFVSALTMDSSFPRFHALPTTIDFSWPVPSDSQQVAISSTGKEQQENLGTSEKSLVSGANNKARDSIDTTDHRGNGRPKPKLLQLETDASSIRSRESRSIRRGRYGSKRHGGFSSGRSIGSLKMDASVHSYVSSIMLDKNSIRKQKLAEMDVITSSSRTTTSKTDDDTSTRSFAVDGTDEAVINVDTTTTQIVETGSSKRSFQVDPFVEEENRGGHLDRWLRLLVGCLGSEKLEAALQAVQEEKQREMRAVQEGKLQEMRALQEDKEREMRAKKDIAPSADDPNASPAQTTMETRKEQTKTTRDDMSVYSMKSAYSMTVSV</sequence>
<reference evidence="2" key="1">
    <citation type="submission" date="2020-06" db="EMBL/GenBank/DDBJ databases">
        <authorList>
            <consortium name="Plant Systems Biology data submission"/>
        </authorList>
    </citation>
    <scope>NUCLEOTIDE SEQUENCE</scope>
    <source>
        <strain evidence="2">D6</strain>
    </source>
</reference>
<name>A0A9N8D8V6_9STRA</name>
<feature type="region of interest" description="Disordered" evidence="1">
    <location>
        <begin position="456"/>
        <end position="499"/>
    </location>
</feature>
<feature type="compositionally biased region" description="Polar residues" evidence="1">
    <location>
        <begin position="27"/>
        <end position="49"/>
    </location>
</feature>
<comment type="caution">
    <text evidence="2">The sequence shown here is derived from an EMBL/GenBank/DDBJ whole genome shotgun (WGS) entry which is preliminary data.</text>
</comment>
<organism evidence="2 3">
    <name type="scientific">Seminavis robusta</name>
    <dbReference type="NCBI Taxonomy" id="568900"/>
    <lineage>
        <taxon>Eukaryota</taxon>
        <taxon>Sar</taxon>
        <taxon>Stramenopiles</taxon>
        <taxon>Ochrophyta</taxon>
        <taxon>Bacillariophyta</taxon>
        <taxon>Bacillariophyceae</taxon>
        <taxon>Bacillariophycidae</taxon>
        <taxon>Naviculales</taxon>
        <taxon>Naviculaceae</taxon>
        <taxon>Seminavis</taxon>
    </lineage>
</organism>
<feature type="compositionally biased region" description="Acidic residues" evidence="1">
    <location>
        <begin position="133"/>
        <end position="142"/>
    </location>
</feature>
<evidence type="ECO:0000256" key="1">
    <source>
        <dbReference type="SAM" id="MobiDB-lite"/>
    </source>
</evidence>
<evidence type="ECO:0000313" key="2">
    <source>
        <dbReference type="EMBL" id="CAB9498487.1"/>
    </source>
</evidence>
<accession>A0A9N8D8V6</accession>
<gene>
    <name evidence="2" type="ORF">SEMRO_39_G024170.1</name>
</gene>
<feature type="compositionally biased region" description="Basic and acidic residues" evidence="1">
    <location>
        <begin position="456"/>
        <end position="468"/>
    </location>
</feature>
<dbReference type="EMBL" id="CAICTM010000039">
    <property type="protein sequence ID" value="CAB9498487.1"/>
    <property type="molecule type" value="Genomic_DNA"/>
</dbReference>
<keyword evidence="3" id="KW-1185">Reference proteome</keyword>
<feature type="compositionally biased region" description="Low complexity" evidence="1">
    <location>
        <begin position="469"/>
        <end position="480"/>
    </location>
</feature>
<proteinExistence type="predicted"/>
<feature type="compositionally biased region" description="Basic and acidic residues" evidence="1">
    <location>
        <begin position="254"/>
        <end position="266"/>
    </location>
</feature>
<feature type="compositionally biased region" description="Polar residues" evidence="1">
    <location>
        <begin position="227"/>
        <end position="252"/>
    </location>
</feature>
<feature type="compositionally biased region" description="Basic and acidic residues" evidence="1">
    <location>
        <begin position="485"/>
        <end position="498"/>
    </location>
</feature>
<feature type="region of interest" description="Disordered" evidence="1">
    <location>
        <begin position="1"/>
        <end position="167"/>
    </location>
</feature>
<dbReference type="AlphaFoldDB" id="A0A9N8D8V6"/>
<feature type="compositionally biased region" description="Basic residues" evidence="1">
    <location>
        <begin position="53"/>
        <end position="73"/>
    </location>
</feature>
<dbReference type="Proteomes" id="UP001153069">
    <property type="component" value="Unassembled WGS sequence"/>
</dbReference>
<feature type="compositionally biased region" description="Basic residues" evidence="1">
    <location>
        <begin position="292"/>
        <end position="303"/>
    </location>
</feature>
<protein>
    <submittedName>
        <fullName evidence="2">Uncharacterized protein</fullName>
    </submittedName>
</protein>